<dbReference type="RefSeq" id="YP_009250086.1">
    <property type="nucleotide sequence ID" value="NC_029997.2"/>
</dbReference>
<proteinExistence type="predicted"/>
<gene>
    <name evidence="1" type="primary">p24</name>
</gene>
<reference evidence="1" key="1">
    <citation type="submission" date="2017-04" db="EMBL/GenBank/DDBJ databases">
        <title>Complete genome sequence of Urbanus proteus nucleopolyhedrovirus (UrprNPV).</title>
        <authorList>
            <person name="Santos E.R."/>
            <person name="Melo F.L."/>
            <person name="Sosa-Gomez D.R."/>
            <person name="Ribeiro B.M."/>
            <person name="Ardisson-Araujo D.M.P."/>
        </authorList>
    </citation>
    <scope>NUCLEOTIDE SEQUENCE [LARGE SCALE GENOMIC DNA]</scope>
    <source>
        <strain evidence="1">Southern Brazil</strain>
    </source>
</reference>
<dbReference type="GO" id="GO:0019028">
    <property type="term" value="C:viral capsid"/>
    <property type="evidence" value="ECO:0007669"/>
    <property type="project" value="InterPro"/>
</dbReference>
<evidence type="ECO:0000313" key="2">
    <source>
        <dbReference type="Proteomes" id="UP000201861"/>
    </source>
</evidence>
<protein>
    <submittedName>
        <fullName evidence="1">P24</fullName>
    </submittedName>
</protein>
<dbReference type="GeneID" id="27429885"/>
<dbReference type="KEGG" id="vg:27429885"/>
<accession>A0A162GV24</accession>
<dbReference type="InterPro" id="IPR007765">
    <property type="entry name" value="Baculo_p24"/>
</dbReference>
<sequence>MNNDTQNLSDTSQFLYNDSVLEVVIIDNGDDDRDGYVELNAVTKLLAPIVSIRGFNKSVLWANTLPPQKLVRNNKNYVHVFALCRYFSNLNGAQLKNKSSEYYIFKQLICDLLIGAQSQIVDPLSDIKNQLCNLQQCISANGTTNLDTAVNLYQPSEQLHSKHINYSELRDIVHNEFVNVFSNVSNNLENVKNAQNEILNKLGFSNDTMIDSFKSIKDLIIRKK</sequence>
<organism evidence="1 2">
    <name type="scientific">Urbanus proteus nucleopolyhedrovirus</name>
    <dbReference type="NCBI Taxonomy" id="1675866"/>
    <lineage>
        <taxon>Viruses</taxon>
        <taxon>Viruses incertae sedis</taxon>
        <taxon>Naldaviricetes</taxon>
        <taxon>Lefavirales</taxon>
        <taxon>Baculoviridae</taxon>
        <taxon>Alphabaculovirus</taxon>
        <taxon>Alphabaculovirus urprotei</taxon>
    </lineage>
</organism>
<keyword evidence="2" id="KW-1185">Reference proteome</keyword>
<dbReference type="Pfam" id="PF05073">
    <property type="entry name" value="Baculo_p24"/>
    <property type="match status" value="1"/>
</dbReference>
<dbReference type="EMBL" id="KR011717">
    <property type="protein sequence ID" value="AKR17388.1"/>
    <property type="molecule type" value="Genomic_DNA"/>
</dbReference>
<name>A0A162GV24_9ABAC</name>
<evidence type="ECO:0000313" key="1">
    <source>
        <dbReference type="EMBL" id="AKR17388.1"/>
    </source>
</evidence>
<dbReference type="Proteomes" id="UP000201861">
    <property type="component" value="Segment"/>
</dbReference>
<dbReference type="OrthoDB" id="18599at10239"/>